<feature type="transmembrane region" description="Helical" evidence="2">
    <location>
        <begin position="387"/>
        <end position="407"/>
    </location>
</feature>
<sequence>MRDLCVLAMKTVATQVVPVLSSLYVASLVAKDSGLSFSSYSLVNSINLTAFLAVSGFLQALYFAAGQALGRRNPGAYGAAIASGAVLALSLGVVLTVLSLVIGPILGLLGLDSEVVALARPLGLAGALDVIPSFLLVVYRVHASLREKAGFVSLVYAAGAVGSAILSVFTLDLMKELVGSVAVGVLICVAATHWLMVLVAALSMRFMPELRFEPGVLAEAKAKLRSAMGLVSSVGWPIGVVMLLESLAPLVSSLVVGRYWVSVMPVHSIVLLWVSLCQVVPVGLGQAAVQRIAVLHSKGELVNRNRVAMTSLVLGTVFGAAIVAVFLSLPVELGAIFLGKAAFEPEAQEMLQHLMVQGGLLVAIQAFIIIGAAILRGVGQTRAPLAQCFVGYCVIASGSQILFGPVLGLGASGVWWGLVLGFGATALALMWRCYTELRSDLAAASPTGN</sequence>
<dbReference type="Proteomes" id="UP000028725">
    <property type="component" value="Unassembled WGS sequence"/>
</dbReference>
<evidence type="ECO:0000313" key="3">
    <source>
        <dbReference type="EMBL" id="KFE69498.1"/>
    </source>
</evidence>
<feature type="transmembrane region" description="Helical" evidence="2">
    <location>
        <begin position="351"/>
        <end position="375"/>
    </location>
</feature>
<keyword evidence="2" id="KW-0472">Membrane</keyword>
<protein>
    <submittedName>
        <fullName evidence="3">Multidrug and toxin extrusion (MATE) family efflux pump protein</fullName>
    </submittedName>
</protein>
<dbReference type="GO" id="GO:0005886">
    <property type="term" value="C:plasma membrane"/>
    <property type="evidence" value="ECO:0007669"/>
    <property type="project" value="TreeGrafter"/>
</dbReference>
<keyword evidence="1" id="KW-0813">Transport</keyword>
<dbReference type="InterPro" id="IPR050222">
    <property type="entry name" value="MATE_MdtK"/>
</dbReference>
<name>A0A085WP85_9BACT</name>
<evidence type="ECO:0000313" key="4">
    <source>
        <dbReference type="Proteomes" id="UP000028725"/>
    </source>
</evidence>
<organism evidence="3 4">
    <name type="scientific">Hyalangium minutum</name>
    <dbReference type="NCBI Taxonomy" id="394096"/>
    <lineage>
        <taxon>Bacteria</taxon>
        <taxon>Pseudomonadati</taxon>
        <taxon>Myxococcota</taxon>
        <taxon>Myxococcia</taxon>
        <taxon>Myxococcales</taxon>
        <taxon>Cystobacterineae</taxon>
        <taxon>Archangiaceae</taxon>
        <taxon>Hyalangium</taxon>
    </lineage>
</organism>
<feature type="transmembrane region" description="Helical" evidence="2">
    <location>
        <begin position="122"/>
        <end position="139"/>
    </location>
</feature>
<dbReference type="GO" id="GO:0042910">
    <property type="term" value="F:xenobiotic transmembrane transporter activity"/>
    <property type="evidence" value="ECO:0007669"/>
    <property type="project" value="InterPro"/>
</dbReference>
<keyword evidence="4" id="KW-1185">Reference proteome</keyword>
<feature type="transmembrane region" description="Helical" evidence="2">
    <location>
        <begin position="76"/>
        <end position="102"/>
    </location>
</feature>
<dbReference type="Pfam" id="PF01554">
    <property type="entry name" value="MatE"/>
    <property type="match status" value="2"/>
</dbReference>
<dbReference type="GO" id="GO:0015297">
    <property type="term" value="F:antiporter activity"/>
    <property type="evidence" value="ECO:0007669"/>
    <property type="project" value="InterPro"/>
</dbReference>
<reference evidence="3 4" key="1">
    <citation type="submission" date="2014-04" db="EMBL/GenBank/DDBJ databases">
        <title>Genome assembly of Hyalangium minutum DSM 14724.</title>
        <authorList>
            <person name="Sharma G."/>
            <person name="Subramanian S."/>
        </authorList>
    </citation>
    <scope>NUCLEOTIDE SEQUENCE [LARGE SCALE GENOMIC DNA]</scope>
    <source>
        <strain evidence="3 4">DSM 14724</strain>
    </source>
</reference>
<feature type="transmembrane region" description="Helical" evidence="2">
    <location>
        <begin position="413"/>
        <end position="431"/>
    </location>
</feature>
<keyword evidence="2" id="KW-1133">Transmembrane helix</keyword>
<feature type="transmembrane region" description="Helical" evidence="2">
    <location>
        <begin position="310"/>
        <end position="331"/>
    </location>
</feature>
<comment type="caution">
    <text evidence="3">The sequence shown here is derived from an EMBL/GenBank/DDBJ whole genome shotgun (WGS) entry which is preliminary data.</text>
</comment>
<gene>
    <name evidence="3" type="ORF">DB31_6473</name>
</gene>
<evidence type="ECO:0000256" key="2">
    <source>
        <dbReference type="SAM" id="Phobius"/>
    </source>
</evidence>
<accession>A0A085WP85</accession>
<dbReference type="STRING" id="394096.DB31_6473"/>
<feature type="transmembrane region" description="Helical" evidence="2">
    <location>
        <begin position="151"/>
        <end position="171"/>
    </location>
</feature>
<feature type="transmembrane region" description="Helical" evidence="2">
    <location>
        <begin position="264"/>
        <end position="289"/>
    </location>
</feature>
<evidence type="ECO:0000256" key="1">
    <source>
        <dbReference type="ARBA" id="ARBA00022448"/>
    </source>
</evidence>
<dbReference type="PANTHER" id="PTHR43298">
    <property type="entry name" value="MULTIDRUG RESISTANCE PROTEIN NORM-RELATED"/>
    <property type="match status" value="1"/>
</dbReference>
<proteinExistence type="predicted"/>
<feature type="transmembrane region" description="Helical" evidence="2">
    <location>
        <begin position="224"/>
        <end position="244"/>
    </location>
</feature>
<feature type="transmembrane region" description="Helical" evidence="2">
    <location>
        <begin position="12"/>
        <end position="30"/>
    </location>
</feature>
<feature type="transmembrane region" description="Helical" evidence="2">
    <location>
        <begin position="42"/>
        <end position="64"/>
    </location>
</feature>
<feature type="transmembrane region" description="Helical" evidence="2">
    <location>
        <begin position="177"/>
        <end position="203"/>
    </location>
</feature>
<dbReference type="AlphaFoldDB" id="A0A085WP85"/>
<dbReference type="PANTHER" id="PTHR43298:SF2">
    <property type="entry name" value="FMN_FAD EXPORTER YEEO-RELATED"/>
    <property type="match status" value="1"/>
</dbReference>
<keyword evidence="2" id="KW-0812">Transmembrane</keyword>
<dbReference type="InterPro" id="IPR002528">
    <property type="entry name" value="MATE_fam"/>
</dbReference>
<dbReference type="EMBL" id="JMCB01000004">
    <property type="protein sequence ID" value="KFE69498.1"/>
    <property type="molecule type" value="Genomic_DNA"/>
</dbReference>